<dbReference type="InterPro" id="IPR052164">
    <property type="entry name" value="Anthracycline_SecMetBiosynth"/>
</dbReference>
<evidence type="ECO:0000259" key="1">
    <source>
        <dbReference type="PROSITE" id="PS51819"/>
    </source>
</evidence>
<dbReference type="InterPro" id="IPR029068">
    <property type="entry name" value="Glyas_Bleomycin-R_OHBP_Dase"/>
</dbReference>
<dbReference type="AlphaFoldDB" id="A0A940YCE8"/>
<keyword evidence="3" id="KW-1185">Reference proteome</keyword>
<gene>
    <name evidence="2" type="ORF">KAK03_16490</name>
</gene>
<dbReference type="PANTHER" id="PTHR33993">
    <property type="entry name" value="GLYOXALASE-RELATED"/>
    <property type="match status" value="1"/>
</dbReference>
<sequence length="134" mass="14170">MMLRAVESVIFFVADIDAAAAWWADLLGSTVGHENPQFAFVRGPGGVVLGFHPADAKCPGGIGGTTVYWEVDDLDVAVQELQRRGARLHRGPMRTDFGAGVAMMVCPWGCTVGLNRVTEESCQAITATGNFGGS</sequence>
<protein>
    <submittedName>
        <fullName evidence="2">Glyoxalase</fullName>
    </submittedName>
</protein>
<dbReference type="Gene3D" id="3.10.180.10">
    <property type="entry name" value="2,3-Dihydroxybiphenyl 1,2-Dioxygenase, domain 1"/>
    <property type="match status" value="1"/>
</dbReference>
<comment type="caution">
    <text evidence="2">The sequence shown here is derived from an EMBL/GenBank/DDBJ whole genome shotgun (WGS) entry which is preliminary data.</text>
</comment>
<dbReference type="EMBL" id="JAGQDD010000013">
    <property type="protein sequence ID" value="MBQ0932080.1"/>
    <property type="molecule type" value="Genomic_DNA"/>
</dbReference>
<dbReference type="PROSITE" id="PS51819">
    <property type="entry name" value="VOC"/>
    <property type="match status" value="1"/>
</dbReference>
<evidence type="ECO:0000313" key="3">
    <source>
        <dbReference type="Proteomes" id="UP000676246"/>
    </source>
</evidence>
<dbReference type="Proteomes" id="UP000676246">
    <property type="component" value="Unassembled WGS sequence"/>
</dbReference>
<reference evidence="2 3" key="1">
    <citation type="submission" date="2021-04" db="EMBL/GenBank/DDBJ databases">
        <title>The genome sequence of Ideonella sp. 3Y2.</title>
        <authorList>
            <person name="Liu Y."/>
        </authorList>
    </citation>
    <scope>NUCLEOTIDE SEQUENCE [LARGE SCALE GENOMIC DNA]</scope>
    <source>
        <strain evidence="2 3">3Y2</strain>
    </source>
</reference>
<organism evidence="2 3">
    <name type="scientific">Ideonella alba</name>
    <dbReference type="NCBI Taxonomy" id="2824118"/>
    <lineage>
        <taxon>Bacteria</taxon>
        <taxon>Pseudomonadati</taxon>
        <taxon>Pseudomonadota</taxon>
        <taxon>Betaproteobacteria</taxon>
        <taxon>Burkholderiales</taxon>
        <taxon>Sphaerotilaceae</taxon>
        <taxon>Ideonella</taxon>
    </lineage>
</organism>
<dbReference type="InterPro" id="IPR037523">
    <property type="entry name" value="VOC_core"/>
</dbReference>
<evidence type="ECO:0000313" key="2">
    <source>
        <dbReference type="EMBL" id="MBQ0932080.1"/>
    </source>
</evidence>
<proteinExistence type="predicted"/>
<dbReference type="SUPFAM" id="SSF54593">
    <property type="entry name" value="Glyoxalase/Bleomycin resistance protein/Dihydroxybiphenyl dioxygenase"/>
    <property type="match status" value="1"/>
</dbReference>
<accession>A0A940YCE8</accession>
<dbReference type="InterPro" id="IPR004360">
    <property type="entry name" value="Glyas_Fos-R_dOase_dom"/>
</dbReference>
<feature type="domain" description="VOC" evidence="1">
    <location>
        <begin position="5"/>
        <end position="117"/>
    </location>
</feature>
<dbReference type="Pfam" id="PF00903">
    <property type="entry name" value="Glyoxalase"/>
    <property type="match status" value="1"/>
</dbReference>
<name>A0A940YCE8_9BURK</name>